<dbReference type="Proteomes" id="UP000693715">
    <property type="component" value="Chromosome"/>
</dbReference>
<gene>
    <name evidence="3" type="ORF">B0X70_11830</name>
</gene>
<dbReference type="RefSeq" id="WP_040152519.1">
    <property type="nucleotide sequence ID" value="NZ_CP020335.1"/>
</dbReference>
<evidence type="ECO:0000256" key="1">
    <source>
        <dbReference type="ARBA" id="ARBA00010795"/>
    </source>
</evidence>
<dbReference type="Gene3D" id="2.60.270.50">
    <property type="match status" value="1"/>
</dbReference>
<feature type="compositionally biased region" description="Low complexity" evidence="2">
    <location>
        <begin position="96"/>
        <end position="109"/>
    </location>
</feature>
<evidence type="ECO:0000313" key="4">
    <source>
        <dbReference type="Proteomes" id="UP000693715"/>
    </source>
</evidence>
<keyword evidence="4" id="KW-1185">Reference proteome</keyword>
<accession>A0ABX8LUZ4</accession>
<comment type="similarity">
    <text evidence="1">Belongs to the aegerolysin family.</text>
</comment>
<feature type="region of interest" description="Disordered" evidence="2">
    <location>
        <begin position="90"/>
        <end position="124"/>
    </location>
</feature>
<organism evidence="3 4">
    <name type="scientific">Photorhabdus akhurstii</name>
    <dbReference type="NCBI Taxonomy" id="171438"/>
    <lineage>
        <taxon>Bacteria</taxon>
        <taxon>Pseudomonadati</taxon>
        <taxon>Pseudomonadota</taxon>
        <taxon>Gammaproteobacteria</taxon>
        <taxon>Enterobacterales</taxon>
        <taxon>Morganellaceae</taxon>
        <taxon>Photorhabdus</taxon>
    </lineage>
</organism>
<name>A0ABX8LUZ4_9GAMM</name>
<dbReference type="EMBL" id="CP020335">
    <property type="protein sequence ID" value="QXF33755.1"/>
    <property type="molecule type" value="Genomic_DNA"/>
</dbReference>
<dbReference type="InterPro" id="IPR009413">
    <property type="entry name" value="Aegerolysin-typ"/>
</dbReference>
<reference evidence="3 4" key="1">
    <citation type="submission" date="2017-03" db="EMBL/GenBank/DDBJ databases">
        <title>Genome comparison of Photorhabdus luminescens strain 0813-124 phase variants.</title>
        <authorList>
            <person name="Chien C.-C."/>
            <person name="Chen W.-J."/>
            <person name="Shih M.-C."/>
            <person name="Hsieh F.-C."/>
        </authorList>
    </citation>
    <scope>NUCLEOTIDE SEQUENCE [LARGE SCALE GENOMIC DNA]</scope>
    <source>
        <strain evidence="3 4">0813-124 phase II</strain>
    </source>
</reference>
<evidence type="ECO:0000256" key="2">
    <source>
        <dbReference type="SAM" id="MobiDB-lite"/>
    </source>
</evidence>
<dbReference type="Pfam" id="PF06355">
    <property type="entry name" value="Aegerolysin"/>
    <property type="match status" value="1"/>
</dbReference>
<proteinExistence type="inferred from homology"/>
<evidence type="ECO:0000313" key="3">
    <source>
        <dbReference type="EMBL" id="QXF33755.1"/>
    </source>
</evidence>
<protein>
    <submittedName>
        <fullName evidence="3">Uncharacterized protein</fullName>
    </submittedName>
</protein>
<sequence>MGAAEKFYLTIRNDSKHKKLIFDQIHFDWGRVSDDSYPVTEVPPQTTIQVLVAQGRENASSGTQGWIRYKVENIPGKWVRVDWDVPWLSGQENTCSPSNSDQNSPDDPNGNIEWEPQTPTSSSGTTLSVLMKFGYVIEA</sequence>